<dbReference type="RefSeq" id="XP_001559601.1">
    <property type="nucleotide sequence ID" value="XM_001559551.2"/>
</dbReference>
<keyword evidence="1" id="KW-1133">Transmembrane helix</keyword>
<dbReference type="VEuPathDB" id="FungiDB:Bcin05g06180"/>
<evidence type="ECO:0000313" key="2">
    <source>
        <dbReference type="EMBL" id="ATZ50250.1"/>
    </source>
</evidence>
<keyword evidence="3" id="KW-1185">Reference proteome</keyword>
<dbReference type="AlphaFoldDB" id="A0A384JI73"/>
<protein>
    <submittedName>
        <fullName evidence="2">Uncharacterized protein</fullName>
    </submittedName>
</protein>
<reference evidence="2 3" key="2">
    <citation type="journal article" date="2012" name="Eukaryot. Cell">
        <title>Genome update of Botrytis cinerea strains B05.10 and T4.</title>
        <authorList>
            <person name="Staats M."/>
            <person name="van Kan J.A."/>
        </authorList>
    </citation>
    <scope>NUCLEOTIDE SEQUENCE [LARGE SCALE GENOMIC DNA]</scope>
    <source>
        <strain evidence="2 3">B05.10</strain>
    </source>
</reference>
<dbReference type="Proteomes" id="UP000001798">
    <property type="component" value="Chromosome 5"/>
</dbReference>
<reference evidence="2 3" key="1">
    <citation type="journal article" date="2011" name="PLoS Genet.">
        <title>Genomic analysis of the necrotrophic fungal pathogens Sclerotinia sclerotiorum and Botrytis cinerea.</title>
        <authorList>
            <person name="Amselem J."/>
            <person name="Cuomo C.A."/>
            <person name="van Kan J.A."/>
            <person name="Viaud M."/>
            <person name="Benito E.P."/>
            <person name="Couloux A."/>
            <person name="Coutinho P.M."/>
            <person name="de Vries R.P."/>
            <person name="Dyer P.S."/>
            <person name="Fillinger S."/>
            <person name="Fournier E."/>
            <person name="Gout L."/>
            <person name="Hahn M."/>
            <person name="Kohn L."/>
            <person name="Lapalu N."/>
            <person name="Plummer K.M."/>
            <person name="Pradier J.M."/>
            <person name="Quevillon E."/>
            <person name="Sharon A."/>
            <person name="Simon A."/>
            <person name="ten Have A."/>
            <person name="Tudzynski B."/>
            <person name="Tudzynski P."/>
            <person name="Wincker P."/>
            <person name="Andrew M."/>
            <person name="Anthouard V."/>
            <person name="Beever R.E."/>
            <person name="Beffa R."/>
            <person name="Benoit I."/>
            <person name="Bouzid O."/>
            <person name="Brault B."/>
            <person name="Chen Z."/>
            <person name="Choquer M."/>
            <person name="Collemare J."/>
            <person name="Cotton P."/>
            <person name="Danchin E.G."/>
            <person name="Da Silva C."/>
            <person name="Gautier A."/>
            <person name="Giraud C."/>
            <person name="Giraud T."/>
            <person name="Gonzalez C."/>
            <person name="Grossetete S."/>
            <person name="Guldener U."/>
            <person name="Henrissat B."/>
            <person name="Howlett B.J."/>
            <person name="Kodira C."/>
            <person name="Kretschmer M."/>
            <person name="Lappartient A."/>
            <person name="Leroch M."/>
            <person name="Levis C."/>
            <person name="Mauceli E."/>
            <person name="Neuveglise C."/>
            <person name="Oeser B."/>
            <person name="Pearson M."/>
            <person name="Poulain J."/>
            <person name="Poussereau N."/>
            <person name="Quesneville H."/>
            <person name="Rascle C."/>
            <person name="Schumacher J."/>
            <person name="Segurens B."/>
            <person name="Sexton A."/>
            <person name="Silva E."/>
            <person name="Sirven C."/>
            <person name="Soanes D.M."/>
            <person name="Talbot N.J."/>
            <person name="Templeton M."/>
            <person name="Yandava C."/>
            <person name="Yarden O."/>
            <person name="Zeng Q."/>
            <person name="Rollins J.A."/>
            <person name="Lebrun M.H."/>
            <person name="Dickman M."/>
        </authorList>
    </citation>
    <scope>NUCLEOTIDE SEQUENCE [LARGE SCALE GENOMIC DNA]</scope>
    <source>
        <strain evidence="2 3">B05.10</strain>
    </source>
</reference>
<dbReference type="EMBL" id="CP009809">
    <property type="protein sequence ID" value="ATZ50250.1"/>
    <property type="molecule type" value="Genomic_DNA"/>
</dbReference>
<dbReference type="OrthoDB" id="5322539at2759"/>
<evidence type="ECO:0000256" key="1">
    <source>
        <dbReference type="SAM" id="Phobius"/>
    </source>
</evidence>
<feature type="transmembrane region" description="Helical" evidence="1">
    <location>
        <begin position="486"/>
        <end position="508"/>
    </location>
</feature>
<evidence type="ECO:0000313" key="3">
    <source>
        <dbReference type="Proteomes" id="UP000001798"/>
    </source>
</evidence>
<organism evidence="2 3">
    <name type="scientific">Botryotinia fuckeliana (strain B05.10)</name>
    <name type="common">Noble rot fungus</name>
    <name type="synonym">Botrytis cinerea</name>
    <dbReference type="NCBI Taxonomy" id="332648"/>
    <lineage>
        <taxon>Eukaryota</taxon>
        <taxon>Fungi</taxon>
        <taxon>Dikarya</taxon>
        <taxon>Ascomycota</taxon>
        <taxon>Pezizomycotina</taxon>
        <taxon>Leotiomycetes</taxon>
        <taxon>Helotiales</taxon>
        <taxon>Sclerotiniaceae</taxon>
        <taxon>Botrytis</taxon>
    </lineage>
</organism>
<proteinExistence type="predicted"/>
<dbReference type="OMA" id="WLDQREV"/>
<keyword evidence="1" id="KW-0472">Membrane</keyword>
<dbReference type="PANTHER" id="PTHR35041:SF6">
    <property type="entry name" value="FORMYLMETHIONINE DEFORMYLASE-LIKE PROTEIN-RELATED"/>
    <property type="match status" value="1"/>
</dbReference>
<sequence length="588" mass="64438">MTFTRFELVEMEDDRDHDLDHQQSEIAVGKWRIGWFTPTLIATAFIAGMLSASAHYLVFWILNGRDVDSSIPQSWVSPISTALGRAFSISLGVALGTAYTQLLWNRLRRSPTKIGTIECLFLMQSNPLKLVSLAALKTSPLLWLAAAFIPIVPTATIFPPGAIVVVPSPQTYSYNTLVPTYDFDYRGQNDSYENLAVNALFLMGPDGEVRYSKPYLGRIARATAMSGSYLTTASPCGSNCTYEITMPGPEFSCQEGITSDLSAAVVEMYGNVSFNGVYPSQYSPQILPEFIAAEKPQNESDGRFEFELQWNGDSSMTCTVWYSEYTLTMNYTGGRQETTLAVKRGHLLNSTYLTGANLFYMDSTDRMTYPDDWILFSGQNVSTTYRESNVHSVYVSVTDALKGAASGYGTEGFFVANTIILETPLASYSKSDVNDVTINLDAQILQSLLQNITISLLSLSNTNIFTEVTTTRYINQYEFAYSKKLVLPYAAALFGTLIFLVMGTVALAENGVAATGGGFLQLLCTTKGSSVLDDMVRGASLGGSENVSQELESLAVRYGELTNAKGELKAGFGVEDEVRGLVKGRNYR</sequence>
<dbReference type="PANTHER" id="PTHR35041">
    <property type="entry name" value="MEDIATOR OF RNA POLYMERASE II TRANSCRIPTION SUBUNIT 1"/>
    <property type="match status" value="1"/>
</dbReference>
<dbReference type="KEGG" id="bfu:BCIN_05g06180"/>
<reference evidence="2 3" key="3">
    <citation type="journal article" date="2017" name="Mol. Plant Pathol.">
        <title>A gapless genome sequence of the fungus Botrytis cinerea.</title>
        <authorList>
            <person name="Van Kan J.A."/>
            <person name="Stassen J.H."/>
            <person name="Mosbach A."/>
            <person name="Van Der Lee T.A."/>
            <person name="Faino L."/>
            <person name="Farmer A.D."/>
            <person name="Papasotiriou D.G."/>
            <person name="Zhou S."/>
            <person name="Seidl M.F."/>
            <person name="Cottam E."/>
            <person name="Edel D."/>
            <person name="Hahn M."/>
            <person name="Schwartz D.C."/>
            <person name="Dietrich R.A."/>
            <person name="Widdison S."/>
            <person name="Scalliet G."/>
        </authorList>
    </citation>
    <scope>NUCLEOTIDE SEQUENCE [LARGE SCALE GENOMIC DNA]</scope>
    <source>
        <strain evidence="2 3">B05.10</strain>
    </source>
</reference>
<name>A0A384JI73_BOTFB</name>
<feature type="transmembrane region" description="Helical" evidence="1">
    <location>
        <begin position="82"/>
        <end position="104"/>
    </location>
</feature>
<keyword evidence="1" id="KW-0812">Transmembrane</keyword>
<gene>
    <name evidence="2" type="ORF">BCIN_05g06180</name>
</gene>
<dbReference type="GeneID" id="5440202"/>
<feature type="transmembrane region" description="Helical" evidence="1">
    <location>
        <begin position="40"/>
        <end position="62"/>
    </location>
</feature>
<accession>A0A384JI73</accession>